<organism evidence="3 4">
    <name type="scientific">Lymnaea stagnalis</name>
    <name type="common">Great pond snail</name>
    <name type="synonym">Helix stagnalis</name>
    <dbReference type="NCBI Taxonomy" id="6523"/>
    <lineage>
        <taxon>Eukaryota</taxon>
        <taxon>Metazoa</taxon>
        <taxon>Spiralia</taxon>
        <taxon>Lophotrochozoa</taxon>
        <taxon>Mollusca</taxon>
        <taxon>Gastropoda</taxon>
        <taxon>Heterobranchia</taxon>
        <taxon>Euthyneura</taxon>
        <taxon>Panpulmonata</taxon>
        <taxon>Hygrophila</taxon>
        <taxon>Lymnaeoidea</taxon>
        <taxon>Lymnaeidae</taxon>
        <taxon>Lymnaea</taxon>
    </lineage>
</organism>
<evidence type="ECO:0000313" key="3">
    <source>
        <dbReference type="EMBL" id="CAL1534326.1"/>
    </source>
</evidence>
<keyword evidence="4" id="KW-1185">Reference proteome</keyword>
<feature type="domain" description="Copper type II ascorbate-dependent monooxygenase C-terminal" evidence="2">
    <location>
        <begin position="9"/>
        <end position="82"/>
    </location>
</feature>
<dbReference type="Gene3D" id="2.60.120.230">
    <property type="match status" value="1"/>
</dbReference>
<dbReference type="InterPro" id="IPR014784">
    <property type="entry name" value="Cu2_ascorb_mOase-like_C"/>
</dbReference>
<dbReference type="AlphaFoldDB" id="A0AAV2HPR4"/>
<evidence type="ECO:0000259" key="2">
    <source>
        <dbReference type="Pfam" id="PF03712"/>
    </source>
</evidence>
<dbReference type="EMBL" id="CAXITT010000168">
    <property type="protein sequence ID" value="CAL1534326.1"/>
    <property type="molecule type" value="Genomic_DNA"/>
</dbReference>
<reference evidence="3 4" key="1">
    <citation type="submission" date="2024-04" db="EMBL/GenBank/DDBJ databases">
        <authorList>
            <consortium name="Genoscope - CEA"/>
            <person name="William W."/>
        </authorList>
    </citation>
    <scope>NUCLEOTIDE SEQUENCE [LARGE SCALE GENOMIC DNA]</scope>
</reference>
<keyword evidence="1" id="KW-1015">Disulfide bond</keyword>
<dbReference type="GO" id="GO:0016715">
    <property type="term" value="F:oxidoreductase activity, acting on paired donors, with incorporation or reduction of molecular oxygen, reduced ascorbate as one donor, and incorporation of one atom of oxygen"/>
    <property type="evidence" value="ECO:0007669"/>
    <property type="project" value="InterPro"/>
</dbReference>
<sequence length="93" mass="10697">MCPLLRRQYESGVLITGVQLFTLPPERLRYELIGTCHSTCTRKTFKGPVWVTSVWNHMHYAGRSGTIELIRNNTSSFIINETSYSYDSPQVQN</sequence>
<dbReference type="SUPFAM" id="SSF49742">
    <property type="entry name" value="PHM/PNGase F"/>
    <property type="match status" value="1"/>
</dbReference>
<proteinExistence type="predicted"/>
<dbReference type="InterPro" id="IPR024548">
    <property type="entry name" value="Cu2_monoox_C"/>
</dbReference>
<comment type="caution">
    <text evidence="3">The sequence shown here is derived from an EMBL/GenBank/DDBJ whole genome shotgun (WGS) entry which is preliminary data.</text>
</comment>
<evidence type="ECO:0000313" key="4">
    <source>
        <dbReference type="Proteomes" id="UP001497497"/>
    </source>
</evidence>
<evidence type="ECO:0000256" key="1">
    <source>
        <dbReference type="ARBA" id="ARBA00023157"/>
    </source>
</evidence>
<gene>
    <name evidence="3" type="ORF">GSLYS_00008286001</name>
</gene>
<protein>
    <recommendedName>
        <fullName evidence="2">Copper type II ascorbate-dependent monooxygenase C-terminal domain-containing protein</fullName>
    </recommendedName>
</protein>
<dbReference type="Proteomes" id="UP001497497">
    <property type="component" value="Unassembled WGS sequence"/>
</dbReference>
<accession>A0AAV2HPR4</accession>
<dbReference type="InterPro" id="IPR008977">
    <property type="entry name" value="PHM/PNGase_F_dom_sf"/>
</dbReference>
<name>A0AAV2HPR4_LYMST</name>
<dbReference type="Pfam" id="PF03712">
    <property type="entry name" value="Cu2_monoox_C"/>
    <property type="match status" value="1"/>
</dbReference>